<reference evidence="4" key="1">
    <citation type="submission" date="2017-08" db="EMBL/GenBank/DDBJ databases">
        <authorList>
            <person name="Varghese N."/>
            <person name="Submissions S."/>
        </authorList>
    </citation>
    <scope>NUCLEOTIDE SEQUENCE [LARGE SCALE GENOMIC DNA]</scope>
    <source>
        <strain evidence="4">DSM 4725</strain>
    </source>
</reference>
<gene>
    <name evidence="3" type="ORF">SAMN05660748_3549</name>
</gene>
<proteinExistence type="predicted"/>
<evidence type="ECO:0000256" key="1">
    <source>
        <dbReference type="SAM" id="MobiDB-lite"/>
    </source>
</evidence>
<protein>
    <submittedName>
        <fullName evidence="3">Holin-X, holin superfamily III</fullName>
    </submittedName>
</protein>
<dbReference type="RefSeq" id="WP_097196301.1">
    <property type="nucleotide sequence ID" value="NZ_OBQI01000005.1"/>
</dbReference>
<dbReference type="EMBL" id="OBQI01000005">
    <property type="protein sequence ID" value="SOC50790.1"/>
    <property type="molecule type" value="Genomic_DNA"/>
</dbReference>
<feature type="transmembrane region" description="Helical" evidence="2">
    <location>
        <begin position="96"/>
        <end position="117"/>
    </location>
</feature>
<keyword evidence="4" id="KW-1185">Reference proteome</keyword>
<evidence type="ECO:0000313" key="3">
    <source>
        <dbReference type="EMBL" id="SOC50790.1"/>
    </source>
</evidence>
<organism evidence="3 4">
    <name type="scientific">Blastococcus aggregatus</name>
    <dbReference type="NCBI Taxonomy" id="38502"/>
    <lineage>
        <taxon>Bacteria</taxon>
        <taxon>Bacillati</taxon>
        <taxon>Actinomycetota</taxon>
        <taxon>Actinomycetes</taxon>
        <taxon>Geodermatophilales</taxon>
        <taxon>Geodermatophilaceae</taxon>
        <taxon>Blastococcus</taxon>
    </lineage>
</organism>
<dbReference type="InterPro" id="IPR009937">
    <property type="entry name" value="Phage_holin_3_6"/>
</dbReference>
<dbReference type="OrthoDB" id="4870234at2"/>
<sequence length="150" mass="14888">MTAAPPPPSATGATRAAGSPADPADATTGQLITQLTEQVSRLVRDEARLAQAEVAQKAKRLGIGAGLFGGAGLFAFLGLAVLVATAVLALDLVLPAWLAALVVAVVLLAIAGVLALIGKKDVEKASPPVPTQAIAGVQADIAAVKQGLSR</sequence>
<dbReference type="AlphaFoldDB" id="A0A285V9R0"/>
<dbReference type="Pfam" id="PF07332">
    <property type="entry name" value="Phage_holin_3_6"/>
    <property type="match status" value="1"/>
</dbReference>
<keyword evidence="2" id="KW-0812">Transmembrane</keyword>
<keyword evidence="2" id="KW-0472">Membrane</keyword>
<evidence type="ECO:0000256" key="2">
    <source>
        <dbReference type="SAM" id="Phobius"/>
    </source>
</evidence>
<keyword evidence="2" id="KW-1133">Transmembrane helix</keyword>
<feature type="compositionally biased region" description="Low complexity" evidence="1">
    <location>
        <begin position="10"/>
        <end position="21"/>
    </location>
</feature>
<accession>A0A285V9R0</accession>
<name>A0A285V9R0_9ACTN</name>
<evidence type="ECO:0000313" key="4">
    <source>
        <dbReference type="Proteomes" id="UP000219435"/>
    </source>
</evidence>
<dbReference type="Proteomes" id="UP000219435">
    <property type="component" value="Unassembled WGS sequence"/>
</dbReference>
<feature type="region of interest" description="Disordered" evidence="1">
    <location>
        <begin position="1"/>
        <end position="25"/>
    </location>
</feature>
<feature type="transmembrane region" description="Helical" evidence="2">
    <location>
        <begin position="67"/>
        <end position="90"/>
    </location>
</feature>